<evidence type="ECO:0000256" key="1">
    <source>
        <dbReference type="SAM" id="MobiDB-lite"/>
    </source>
</evidence>
<feature type="region of interest" description="Disordered" evidence="1">
    <location>
        <begin position="1"/>
        <end position="61"/>
    </location>
</feature>
<comment type="caution">
    <text evidence="2">The sequence shown here is derived from an EMBL/GenBank/DDBJ whole genome shotgun (WGS) entry which is preliminary data.</text>
</comment>
<name>A0A317X3N2_9EURO</name>
<dbReference type="EMBL" id="MSFK01000007">
    <property type="protein sequence ID" value="PWY93244.1"/>
    <property type="molecule type" value="Genomic_DNA"/>
</dbReference>
<sequence length="197" mass="21010">MGALPRDQGDIRRGICPERCNQASSTAWSSHVKKQRLDGPAPHPAPSRATQPSHSIAHEFPLHETQSCHLALKKANDPPQPTRGFSLSASSSSPIFLSQNSSAMSLTRYTAPIPEGAKVVETREQLNQAARENPQTVLYDQDGGYMLKDEDGTVIAVAADSLCPELDQAVAEVEAKQAEMKLAGATGDQDASIPPSA</sequence>
<dbReference type="OrthoDB" id="4435242at2759"/>
<dbReference type="AlphaFoldDB" id="A0A317X3N2"/>
<evidence type="ECO:0000313" key="3">
    <source>
        <dbReference type="Proteomes" id="UP000246702"/>
    </source>
</evidence>
<keyword evidence="3" id="KW-1185">Reference proteome</keyword>
<accession>A0A317X3N2</accession>
<organism evidence="2 3">
    <name type="scientific">Aspergillus sclerotioniger CBS 115572</name>
    <dbReference type="NCBI Taxonomy" id="1450535"/>
    <lineage>
        <taxon>Eukaryota</taxon>
        <taxon>Fungi</taxon>
        <taxon>Dikarya</taxon>
        <taxon>Ascomycota</taxon>
        <taxon>Pezizomycotina</taxon>
        <taxon>Eurotiomycetes</taxon>
        <taxon>Eurotiomycetidae</taxon>
        <taxon>Eurotiales</taxon>
        <taxon>Aspergillaceae</taxon>
        <taxon>Aspergillus</taxon>
        <taxon>Aspergillus subgen. Circumdati</taxon>
    </lineage>
</organism>
<protein>
    <submittedName>
        <fullName evidence="2">Uncharacterized protein</fullName>
    </submittedName>
</protein>
<reference evidence="2 3" key="1">
    <citation type="submission" date="2016-12" db="EMBL/GenBank/DDBJ databases">
        <title>The genomes of Aspergillus section Nigri reveals drivers in fungal speciation.</title>
        <authorList>
            <consortium name="DOE Joint Genome Institute"/>
            <person name="Vesth T.C."/>
            <person name="Nybo J."/>
            <person name="Theobald S."/>
            <person name="Brandl J."/>
            <person name="Frisvad J.C."/>
            <person name="Nielsen K.F."/>
            <person name="Lyhne E.K."/>
            <person name="Kogle M.E."/>
            <person name="Kuo A."/>
            <person name="Riley R."/>
            <person name="Clum A."/>
            <person name="Nolan M."/>
            <person name="Lipzen A."/>
            <person name="Salamov A."/>
            <person name="Henrissat B."/>
            <person name="Wiebenga A."/>
            <person name="De Vries R.P."/>
            <person name="Grigoriev I.V."/>
            <person name="Mortensen U.H."/>
            <person name="Andersen M.R."/>
            <person name="Baker S.E."/>
        </authorList>
    </citation>
    <scope>NUCLEOTIDE SEQUENCE [LARGE SCALE GENOMIC DNA]</scope>
    <source>
        <strain evidence="2 3">CBS 115572</strain>
    </source>
</reference>
<dbReference type="RefSeq" id="XP_025470005.1">
    <property type="nucleotide sequence ID" value="XM_025607189.1"/>
</dbReference>
<evidence type="ECO:0000313" key="2">
    <source>
        <dbReference type="EMBL" id="PWY93244.1"/>
    </source>
</evidence>
<feature type="compositionally biased region" description="Basic and acidic residues" evidence="1">
    <location>
        <begin position="7"/>
        <end position="16"/>
    </location>
</feature>
<dbReference type="GeneID" id="37109332"/>
<proteinExistence type="predicted"/>
<gene>
    <name evidence="2" type="ORF">BO94DRAFT_364083</name>
</gene>
<dbReference type="Proteomes" id="UP000246702">
    <property type="component" value="Unassembled WGS sequence"/>
</dbReference>